<dbReference type="NCBIfam" id="TIGR00211">
    <property type="entry name" value="glyS"/>
    <property type="match status" value="1"/>
</dbReference>
<keyword evidence="15" id="KW-1185">Reference proteome</keyword>
<dbReference type="PROSITE" id="PS50861">
    <property type="entry name" value="AA_TRNA_LIGASE_II_GLYAB"/>
    <property type="match status" value="1"/>
</dbReference>
<dbReference type="HAMAP" id="MF_00255">
    <property type="entry name" value="Gly_tRNA_synth_beta"/>
    <property type="match status" value="1"/>
</dbReference>
<keyword evidence="6 11" id="KW-0547">Nucleotide-binding</keyword>
<keyword evidence="8 11" id="KW-0648">Protein biosynthesis</keyword>
<dbReference type="Pfam" id="PF02092">
    <property type="entry name" value="tRNA_synt_2f"/>
    <property type="match status" value="1"/>
</dbReference>
<evidence type="ECO:0000313" key="15">
    <source>
        <dbReference type="Proteomes" id="UP001560685"/>
    </source>
</evidence>
<evidence type="ECO:0000256" key="6">
    <source>
        <dbReference type="ARBA" id="ARBA00022741"/>
    </source>
</evidence>
<evidence type="ECO:0000256" key="10">
    <source>
        <dbReference type="ARBA" id="ARBA00047937"/>
    </source>
</evidence>
<dbReference type="EC" id="6.1.1.14" evidence="11"/>
<dbReference type="GO" id="GO:0004820">
    <property type="term" value="F:glycine-tRNA ligase activity"/>
    <property type="evidence" value="ECO:0007669"/>
    <property type="project" value="UniProtKB-EC"/>
</dbReference>
<proteinExistence type="inferred from homology"/>
<keyword evidence="5 11" id="KW-0436">Ligase</keyword>
<accession>A0ABV3Z623</accession>
<evidence type="ECO:0000256" key="8">
    <source>
        <dbReference type="ARBA" id="ARBA00022917"/>
    </source>
</evidence>
<comment type="similarity">
    <text evidence="2 11">Belongs to the class-II aminoacyl-tRNA synthetase family.</text>
</comment>
<feature type="domain" description="DALR anticodon binding" evidence="13">
    <location>
        <begin position="578"/>
        <end position="678"/>
    </location>
</feature>
<gene>
    <name evidence="11 14" type="primary">glyS</name>
    <name evidence="14" type="ORF">ABFZ84_07940</name>
</gene>
<evidence type="ECO:0000256" key="5">
    <source>
        <dbReference type="ARBA" id="ARBA00022598"/>
    </source>
</evidence>
<evidence type="ECO:0000256" key="11">
    <source>
        <dbReference type="HAMAP-Rule" id="MF_00255"/>
    </source>
</evidence>
<feature type="region of interest" description="Disordered" evidence="12">
    <location>
        <begin position="59"/>
        <end position="78"/>
    </location>
</feature>
<feature type="compositionally biased region" description="Basic and acidic residues" evidence="12">
    <location>
        <begin position="63"/>
        <end position="72"/>
    </location>
</feature>
<dbReference type="RefSeq" id="WP_369313441.1">
    <property type="nucleotide sequence ID" value="NZ_JBEHZE010000001.1"/>
</dbReference>
<keyword evidence="4 11" id="KW-0963">Cytoplasm</keyword>
<dbReference type="InterPro" id="IPR015944">
    <property type="entry name" value="Gly-tRNA-synth_bsu"/>
</dbReference>
<evidence type="ECO:0000256" key="12">
    <source>
        <dbReference type="SAM" id="MobiDB-lite"/>
    </source>
</evidence>
<keyword evidence="9 11" id="KW-0030">Aminoacyl-tRNA synthetase</keyword>
<dbReference type="InterPro" id="IPR008909">
    <property type="entry name" value="DALR_anticod-bd"/>
</dbReference>
<dbReference type="InterPro" id="IPR006194">
    <property type="entry name" value="Gly-tRNA-synth_heterodimer"/>
</dbReference>
<dbReference type="PANTHER" id="PTHR30075:SF2">
    <property type="entry name" value="GLYCINE--TRNA LIGASE, CHLOROPLASTIC_MITOCHONDRIAL 2"/>
    <property type="match status" value="1"/>
</dbReference>
<comment type="subunit">
    <text evidence="3 11">Tetramer of two alpha and two beta subunits.</text>
</comment>
<evidence type="ECO:0000256" key="7">
    <source>
        <dbReference type="ARBA" id="ARBA00022840"/>
    </source>
</evidence>
<sequence>MPELLLEIFSEEIPARMQPRAAADLERAVNKALIDAGYLPEGVKAFSGPRRLTVVATGLPARQPDRREEKKGPRVGAPDRAVEGFLKSAGLTSLDECEQREDKKGAYWVAVIDQKGRETASFIADLIPEIVSGFSWPKSMRWGDGDLRWVRPIHSILCVFDGEVVPFEIDGIAAGDKSDGHRFMGKGEITARSFEAYAGALRDGKVILDAEERKELIARDAETLCNAQGLALVEDAGLLAEVTGLAEWPIVMMGTYDEKFLALPDEVLTASMRGHQKYFSVSNPKTGRLANKFVYVANLEAPDGGAAMRTGYERVLTARLSDGWYLYNQDLGTKLADRIDDLDKVTFFEGLGSVGDKARRIAALAREIAPTVGADPDVAERAAKLAKADLVTGMVYEFPELQGVMGRYYAIEQGESADIADAIRDHYKPAGQDDDVPTNPVSVAVALADKIDTLTAFWAIDQKPTGSKDPFALRRAALGVIQLIEENTVRIELMLLVKEAISGLGAIAKEGGFGENLVSFFHDRLKVYLKDKGHKHDAIDAVLVTADGVLADDFVLVASKLSALEAFLKTDDGANLAAAYKRAANILKAEEKKDKKPADPNGVEENRLAEAEEKALFNALKDAETKTEKAVAAEDFEAAMTALSGLRGPLDAFFEKVTVNADDADLRANRLSLLARFRAATSSLSDFSKLEG</sequence>
<keyword evidence="7 11" id="KW-0067">ATP-binding</keyword>
<dbReference type="EMBL" id="JBEHZE010000001">
    <property type="protein sequence ID" value="MEX6633479.1"/>
    <property type="molecule type" value="Genomic_DNA"/>
</dbReference>
<evidence type="ECO:0000256" key="2">
    <source>
        <dbReference type="ARBA" id="ARBA00008226"/>
    </source>
</evidence>
<evidence type="ECO:0000313" key="14">
    <source>
        <dbReference type="EMBL" id="MEX6633479.1"/>
    </source>
</evidence>
<dbReference type="Proteomes" id="UP001560685">
    <property type="component" value="Unassembled WGS sequence"/>
</dbReference>
<comment type="catalytic activity">
    <reaction evidence="10 11">
        <text>tRNA(Gly) + glycine + ATP = glycyl-tRNA(Gly) + AMP + diphosphate</text>
        <dbReference type="Rhea" id="RHEA:16013"/>
        <dbReference type="Rhea" id="RHEA-COMP:9664"/>
        <dbReference type="Rhea" id="RHEA-COMP:9683"/>
        <dbReference type="ChEBI" id="CHEBI:30616"/>
        <dbReference type="ChEBI" id="CHEBI:33019"/>
        <dbReference type="ChEBI" id="CHEBI:57305"/>
        <dbReference type="ChEBI" id="CHEBI:78442"/>
        <dbReference type="ChEBI" id="CHEBI:78522"/>
        <dbReference type="ChEBI" id="CHEBI:456215"/>
        <dbReference type="EC" id="6.1.1.14"/>
    </reaction>
</comment>
<dbReference type="SUPFAM" id="SSF109604">
    <property type="entry name" value="HD-domain/PDEase-like"/>
    <property type="match status" value="1"/>
</dbReference>
<dbReference type="PRINTS" id="PR01045">
    <property type="entry name" value="TRNASYNTHGB"/>
</dbReference>
<reference evidence="14 15" key="1">
    <citation type="submission" date="2024-05" db="EMBL/GenBank/DDBJ databases">
        <title>Three bacterial strains, DH-69, EH-24, and ECK-19 isolated from coastal sediments.</title>
        <authorList>
            <person name="Ye Y.-Q."/>
            <person name="Du Z.-J."/>
        </authorList>
    </citation>
    <scope>NUCLEOTIDE SEQUENCE [LARGE SCALE GENOMIC DNA]</scope>
    <source>
        <strain evidence="14 15">ECK-19</strain>
    </source>
</reference>
<protein>
    <recommendedName>
        <fullName evidence="11">Glycine--tRNA ligase beta subunit</fullName>
        <ecNumber evidence="11">6.1.1.14</ecNumber>
    </recommendedName>
    <alternativeName>
        <fullName evidence="11">Glycyl-tRNA synthetase beta subunit</fullName>
        <shortName evidence="11">GlyRS</shortName>
    </alternativeName>
</protein>
<evidence type="ECO:0000259" key="13">
    <source>
        <dbReference type="Pfam" id="PF05746"/>
    </source>
</evidence>
<organism evidence="14 15">
    <name type="scientific">Hyphococcus lacteus</name>
    <dbReference type="NCBI Taxonomy" id="3143536"/>
    <lineage>
        <taxon>Bacteria</taxon>
        <taxon>Pseudomonadati</taxon>
        <taxon>Pseudomonadota</taxon>
        <taxon>Alphaproteobacteria</taxon>
        <taxon>Parvularculales</taxon>
        <taxon>Parvularculaceae</taxon>
        <taxon>Hyphococcus</taxon>
    </lineage>
</organism>
<evidence type="ECO:0000256" key="1">
    <source>
        <dbReference type="ARBA" id="ARBA00004496"/>
    </source>
</evidence>
<evidence type="ECO:0000256" key="3">
    <source>
        <dbReference type="ARBA" id="ARBA00011209"/>
    </source>
</evidence>
<evidence type="ECO:0000256" key="9">
    <source>
        <dbReference type="ARBA" id="ARBA00023146"/>
    </source>
</evidence>
<comment type="subcellular location">
    <subcellularLocation>
        <location evidence="1 11">Cytoplasm</location>
    </subcellularLocation>
</comment>
<comment type="caution">
    <text evidence="14">The sequence shown here is derived from an EMBL/GenBank/DDBJ whole genome shotgun (WGS) entry which is preliminary data.</text>
</comment>
<dbReference type="PANTHER" id="PTHR30075">
    <property type="entry name" value="GLYCYL-TRNA SYNTHETASE"/>
    <property type="match status" value="1"/>
</dbReference>
<name>A0ABV3Z623_9PROT</name>
<evidence type="ECO:0000256" key="4">
    <source>
        <dbReference type="ARBA" id="ARBA00022490"/>
    </source>
</evidence>
<dbReference type="Pfam" id="PF05746">
    <property type="entry name" value="DALR_1"/>
    <property type="match status" value="1"/>
</dbReference>